<organism evidence="2 3">
    <name type="scientific">Streptococcus cuniculi</name>
    <dbReference type="NCBI Taxonomy" id="1432788"/>
    <lineage>
        <taxon>Bacteria</taxon>
        <taxon>Bacillati</taxon>
        <taxon>Bacillota</taxon>
        <taxon>Bacilli</taxon>
        <taxon>Lactobacillales</taxon>
        <taxon>Streptococcaceae</taxon>
        <taxon>Streptococcus</taxon>
    </lineage>
</organism>
<dbReference type="Pfam" id="PF13443">
    <property type="entry name" value="HTH_26"/>
    <property type="match status" value="1"/>
</dbReference>
<evidence type="ECO:0000313" key="2">
    <source>
        <dbReference type="EMBL" id="TFU97889.1"/>
    </source>
</evidence>
<gene>
    <name evidence="2" type="ORF">E4T82_05340</name>
</gene>
<dbReference type="InterPro" id="IPR010982">
    <property type="entry name" value="Lambda_DNA-bd_dom_sf"/>
</dbReference>
<dbReference type="PROSITE" id="PS50943">
    <property type="entry name" value="HTH_CROC1"/>
    <property type="match status" value="1"/>
</dbReference>
<sequence length="63" mass="7359">MWQRIKQIMDAKGMTMYAVSKKAGINHNVLIDLKAGRSKRIYFDNMVKIADALDVSLDEFRRR</sequence>
<feature type="domain" description="HTH cro/C1-type" evidence="1">
    <location>
        <begin position="5"/>
        <end position="60"/>
    </location>
</feature>
<dbReference type="Proteomes" id="UP000297253">
    <property type="component" value="Unassembled WGS sequence"/>
</dbReference>
<dbReference type="InterPro" id="IPR001387">
    <property type="entry name" value="Cro/C1-type_HTH"/>
</dbReference>
<dbReference type="AlphaFoldDB" id="A0A4Y9JD59"/>
<dbReference type="SMART" id="SM00530">
    <property type="entry name" value="HTH_XRE"/>
    <property type="match status" value="1"/>
</dbReference>
<dbReference type="RefSeq" id="WP_135181836.1">
    <property type="nucleotide sequence ID" value="NZ_JADGKZ010000006.1"/>
</dbReference>
<protein>
    <submittedName>
        <fullName evidence="2">XRE family transcriptional regulator</fullName>
    </submittedName>
</protein>
<dbReference type="SUPFAM" id="SSF47413">
    <property type="entry name" value="lambda repressor-like DNA-binding domains"/>
    <property type="match status" value="1"/>
</dbReference>
<dbReference type="EMBL" id="SPPD01000006">
    <property type="protein sequence ID" value="TFU97889.1"/>
    <property type="molecule type" value="Genomic_DNA"/>
</dbReference>
<reference evidence="2 3" key="1">
    <citation type="submission" date="2019-03" db="EMBL/GenBank/DDBJ databases">
        <title>Diversity of the mouse oral microbiome.</title>
        <authorList>
            <person name="Joseph S."/>
            <person name="Aduse-Opoku J."/>
            <person name="Curtis M."/>
            <person name="Wade W."/>
            <person name="Hashim A."/>
        </authorList>
    </citation>
    <scope>NUCLEOTIDE SEQUENCE [LARGE SCALE GENOMIC DNA]</scope>
    <source>
        <strain evidence="2 3">WM131</strain>
    </source>
</reference>
<dbReference type="OrthoDB" id="2736659at2"/>
<proteinExistence type="predicted"/>
<dbReference type="Gene3D" id="1.10.260.40">
    <property type="entry name" value="lambda repressor-like DNA-binding domains"/>
    <property type="match status" value="1"/>
</dbReference>
<comment type="caution">
    <text evidence="2">The sequence shown here is derived from an EMBL/GenBank/DDBJ whole genome shotgun (WGS) entry which is preliminary data.</text>
</comment>
<accession>A0A4Y9JD59</accession>
<dbReference type="GO" id="GO:0003677">
    <property type="term" value="F:DNA binding"/>
    <property type="evidence" value="ECO:0007669"/>
    <property type="project" value="InterPro"/>
</dbReference>
<dbReference type="CDD" id="cd00093">
    <property type="entry name" value="HTH_XRE"/>
    <property type="match status" value="1"/>
</dbReference>
<name>A0A4Y9JD59_9STRE</name>
<evidence type="ECO:0000313" key="3">
    <source>
        <dbReference type="Proteomes" id="UP000297253"/>
    </source>
</evidence>
<evidence type="ECO:0000259" key="1">
    <source>
        <dbReference type="PROSITE" id="PS50943"/>
    </source>
</evidence>